<dbReference type="Gene3D" id="3.40.109.10">
    <property type="entry name" value="NADH Oxidase"/>
    <property type="match status" value="2"/>
</dbReference>
<protein>
    <recommendedName>
        <fullName evidence="1">Nitroreductase domain-containing protein</fullName>
    </recommendedName>
</protein>
<proteinExistence type="predicted"/>
<feature type="domain" description="Nitroreductase" evidence="1">
    <location>
        <begin position="147"/>
        <end position="268"/>
    </location>
</feature>
<dbReference type="PANTHER" id="PTHR42741">
    <property type="entry name" value="NITROREDUCTASE FAMILY PROTEIN"/>
    <property type="match status" value="1"/>
</dbReference>
<dbReference type="PANTHER" id="PTHR42741:SF3">
    <property type="entry name" value="NITROREDUCTASE FAMILY PROTEIN"/>
    <property type="match status" value="1"/>
</dbReference>
<dbReference type="InterPro" id="IPR000415">
    <property type="entry name" value="Nitroreductase-like"/>
</dbReference>
<evidence type="ECO:0000313" key="3">
    <source>
        <dbReference type="Proteomes" id="UP000663760"/>
    </source>
</evidence>
<name>A0A7I8L0Q6_SPIIN</name>
<accession>A0A7I8L0Q6</accession>
<dbReference type="Proteomes" id="UP000663760">
    <property type="component" value="Chromosome 10"/>
</dbReference>
<dbReference type="AlphaFoldDB" id="A0A7I8L0Q6"/>
<organism evidence="2 3">
    <name type="scientific">Spirodela intermedia</name>
    <name type="common">Intermediate duckweed</name>
    <dbReference type="NCBI Taxonomy" id="51605"/>
    <lineage>
        <taxon>Eukaryota</taxon>
        <taxon>Viridiplantae</taxon>
        <taxon>Streptophyta</taxon>
        <taxon>Embryophyta</taxon>
        <taxon>Tracheophyta</taxon>
        <taxon>Spermatophyta</taxon>
        <taxon>Magnoliopsida</taxon>
        <taxon>Liliopsida</taxon>
        <taxon>Araceae</taxon>
        <taxon>Lemnoideae</taxon>
        <taxon>Spirodela</taxon>
    </lineage>
</organism>
<evidence type="ECO:0000313" key="2">
    <source>
        <dbReference type="EMBL" id="CAA7403629.1"/>
    </source>
</evidence>
<keyword evidence="3" id="KW-1185">Reference proteome</keyword>
<dbReference type="OrthoDB" id="1857329at2759"/>
<dbReference type="GO" id="GO:0016491">
    <property type="term" value="F:oxidoreductase activity"/>
    <property type="evidence" value="ECO:0007669"/>
    <property type="project" value="InterPro"/>
</dbReference>
<dbReference type="EMBL" id="LR746273">
    <property type="protein sequence ID" value="CAA7403629.1"/>
    <property type="molecule type" value="Genomic_DNA"/>
</dbReference>
<reference evidence="2" key="1">
    <citation type="submission" date="2020-02" db="EMBL/GenBank/DDBJ databases">
        <authorList>
            <person name="Scholz U."/>
            <person name="Mascher M."/>
            <person name="Fiebig A."/>
        </authorList>
    </citation>
    <scope>NUCLEOTIDE SEQUENCE</scope>
</reference>
<dbReference type="InterPro" id="IPR029479">
    <property type="entry name" value="Nitroreductase"/>
</dbReference>
<dbReference type="Pfam" id="PF00881">
    <property type="entry name" value="Nitroreductase"/>
    <property type="match status" value="1"/>
</dbReference>
<dbReference type="CDD" id="cd02142">
    <property type="entry name" value="McbC_SagB-like_oxidoreductase"/>
    <property type="match status" value="1"/>
</dbReference>
<evidence type="ECO:0000259" key="1">
    <source>
        <dbReference type="Pfam" id="PF00881"/>
    </source>
</evidence>
<gene>
    <name evidence="2" type="ORF">SI8410_10014307</name>
</gene>
<dbReference type="SUPFAM" id="SSF55469">
    <property type="entry name" value="FMN-dependent nitroreductase-like"/>
    <property type="match status" value="1"/>
</dbReference>
<sequence length="669" mass="75214">MTPRRSRKRRLEELRAAATAESVPPDLPKAVHPDDYVLRRIARFHNVLTTVRADEPVEWEGRPEEFLHYIDPFSCHPLQRPPLRRFQELGKEEQRAAALYARLFSGARGSIAAEPLSGAFLSQLLYDCLAVSDGEPPDFETGFLPRVVPSSGGSHPTVAHIITPAVAGFLPFPCVAHYSPEDHALEVRAVIDPGFFAKLPDGVILVGLCTIYARETWRHGNRAFRYCHLDIGHAIAAVAFAAAALGWDARVIEGLGQRAMERLMGLDPFRPSTCSRGKQRFGRFIEVEKQDPACVLIVFPNTVSDFCIDHVALCAHIEEHFGHMDWFMGGFPAPLIKGKHVVYNEVYRTTKDVENYPCTFRLVVPRLRFPASCSISEIIGHETLMAREVIRNRRSSSSMDPTYEMEAATFYNFLHRCLPTGSPYPPNEQTAQDAFPFVVLPWNSRMNAFIVVHRVKTLPKGLYCLARNEDHLGVLQRRTQSIFLWHQNNECVEMRLPLYALLPWDMAQRVAEIAFNEPVAVDGCFTMMIVGPFGEMDYEFWLYPQFFWEAGVLGHLLSLDAEALGLCGRGIGSFFDNKAKELLTGESGFFQTIYLYSVGKPLSGGGQVGLSTALNALSSAELFLQMFIAGAESSCTRRRGPLREEDWPGFGGKKAFLFYLFRSKRGRRI</sequence>